<evidence type="ECO:0000256" key="3">
    <source>
        <dbReference type="ARBA" id="ARBA00022490"/>
    </source>
</evidence>
<comment type="similarity">
    <text evidence="2">Belongs to the MAP7 family.</text>
</comment>
<dbReference type="GO" id="GO:0000226">
    <property type="term" value="P:microtubule cytoskeleton organization"/>
    <property type="evidence" value="ECO:0007669"/>
    <property type="project" value="InterPro"/>
</dbReference>
<feature type="region of interest" description="Disordered" evidence="6">
    <location>
        <begin position="765"/>
        <end position="785"/>
    </location>
</feature>
<dbReference type="AlphaFoldDB" id="A0A0P7UKY5"/>
<keyword evidence="5" id="KW-0206">Cytoskeleton</keyword>
<keyword evidence="4" id="KW-0175">Coiled coil</keyword>
<dbReference type="InterPro" id="IPR008604">
    <property type="entry name" value="MAP7_fam"/>
</dbReference>
<proteinExistence type="inferred from homology"/>
<comment type="subcellular location">
    <subcellularLocation>
        <location evidence="1">Cytoplasm</location>
        <location evidence="1">Cytoskeleton</location>
    </subcellularLocation>
</comment>
<evidence type="ECO:0000313" key="7">
    <source>
        <dbReference type="EMBL" id="KPP70491.1"/>
    </source>
</evidence>
<dbReference type="GO" id="GO:0015630">
    <property type="term" value="C:microtubule cytoskeleton"/>
    <property type="evidence" value="ECO:0007669"/>
    <property type="project" value="InterPro"/>
</dbReference>
<dbReference type="STRING" id="113540.ENSSFOP00015018857"/>
<evidence type="ECO:0000256" key="6">
    <source>
        <dbReference type="SAM" id="MobiDB-lite"/>
    </source>
</evidence>
<dbReference type="Pfam" id="PF05672">
    <property type="entry name" value="MAP7"/>
    <property type="match status" value="1"/>
</dbReference>
<dbReference type="EMBL" id="JARO02003441">
    <property type="protein sequence ID" value="KPP70491.1"/>
    <property type="molecule type" value="Genomic_DNA"/>
</dbReference>
<keyword evidence="3" id="KW-0963">Cytoplasm</keyword>
<evidence type="ECO:0000256" key="2">
    <source>
        <dbReference type="ARBA" id="ARBA00007525"/>
    </source>
</evidence>
<feature type="compositionally biased region" description="Basic and acidic residues" evidence="6">
    <location>
        <begin position="502"/>
        <end position="653"/>
    </location>
</feature>
<dbReference type="Proteomes" id="UP000034805">
    <property type="component" value="Unassembled WGS sequence"/>
</dbReference>
<reference evidence="7 8" key="1">
    <citation type="submission" date="2015-08" db="EMBL/GenBank/DDBJ databases">
        <title>The genome of the Asian arowana (Scleropages formosus).</title>
        <authorList>
            <person name="Tan M.H."/>
            <person name="Gan H.M."/>
            <person name="Croft L.J."/>
            <person name="Austin C.M."/>
        </authorList>
    </citation>
    <scope>NUCLEOTIDE SEQUENCE [LARGE SCALE GENOMIC DNA]</scope>
    <source>
        <strain evidence="7">Aro1</strain>
    </source>
</reference>
<feature type="region of interest" description="Disordered" evidence="6">
    <location>
        <begin position="325"/>
        <end position="669"/>
    </location>
</feature>
<evidence type="ECO:0000313" key="8">
    <source>
        <dbReference type="Proteomes" id="UP000034805"/>
    </source>
</evidence>
<feature type="compositionally biased region" description="Low complexity" evidence="6">
    <location>
        <begin position="474"/>
        <end position="483"/>
    </location>
</feature>
<dbReference type="PANTHER" id="PTHR15073:SF5">
    <property type="entry name" value="MAP7 DOMAIN-CONTAINING PROTEIN 3"/>
    <property type="match status" value="1"/>
</dbReference>
<feature type="compositionally biased region" description="Pro residues" evidence="6">
    <location>
        <begin position="426"/>
        <end position="439"/>
    </location>
</feature>
<sequence>MSCRLRRTSLSSPAAAVTPSSIHLRCLFLAIRSLAFRGSRPPAPCPGNNTKPKGLNAFVASSPLPEEFIDDPELVLCVFAVIDGATLKVDDRLRVAKERREEQEKQQAARESQALERERKSRAQYEQQMEERQRKLEEQRRKEEQRRSAVEEKRRQRQEEEKEHYEAVLRRAMERGQRLDQRQKRWSWGGGVNVDSGKALYCACHLAVLGLSGPGPCLYPSFPAGVPDPAVAIVVSPCSPDKPQKKGMPQVDKRLKQQADPVVSKHLSSSSASLLNSPDKTGRPLAALANGCTLNRLLTPTQASIARSRSAAAALSALATGSQALVSSLPSARRPLRSRSSDRQKPLTTPAALPSTRGPDSSQKTVKEKRFSSPGTKRPASPSTLPGRRSPSPAASGTNRRPSSPAPAKPASRSRPPSPTVTKQRPPSPQPNAKPPPIQRPALTPTGPPALRKRETKPKESSPVQPLLAHSQETAAAGTASSTKTKDDSSAKVIAGSTSAEEAARILSENRRLAREQKEREEQLRVQREEEERLRKEEEERLAEEQRVQRLEEERRRAEERKRLEEERLHLAQEERQRLEAEEMARQAELQREREEAEARAQEEAEKQRQERERIMQRNQQERMERRKRIEEIMKRTRKTDQSDSKRDEKGMLDETEEEDGKAKEQRLKEVEYRAEEQELQQDAERCDHPAEEPLAMQVQPAVNVNEKVEMSTKEDSGEEEVAISSMPKARVGEKEPSDALLPGVKCRVGSWNFEELIDQPVHPKAQSIAGAEGHDLIDADTAAP</sequence>
<feature type="region of interest" description="Disordered" evidence="6">
    <location>
        <begin position="710"/>
        <end position="738"/>
    </location>
</feature>
<evidence type="ECO:0000256" key="4">
    <source>
        <dbReference type="ARBA" id="ARBA00023054"/>
    </source>
</evidence>
<evidence type="ECO:0000256" key="5">
    <source>
        <dbReference type="ARBA" id="ARBA00023212"/>
    </source>
</evidence>
<gene>
    <name evidence="7" type="ORF">Z043_110678</name>
</gene>
<evidence type="ECO:0000256" key="1">
    <source>
        <dbReference type="ARBA" id="ARBA00004245"/>
    </source>
</evidence>
<dbReference type="InterPro" id="IPR051483">
    <property type="entry name" value="MAP7_domain-containing"/>
</dbReference>
<feature type="region of interest" description="Disordered" evidence="6">
    <location>
        <begin position="100"/>
        <end position="164"/>
    </location>
</feature>
<protein>
    <submittedName>
        <fullName evidence="7">MAP7 domain-containing protein 3-like</fullName>
    </submittedName>
</protein>
<name>A0A0P7UKY5_SCLFO</name>
<comment type="caution">
    <text evidence="7">The sequence shown here is derived from an EMBL/GenBank/DDBJ whole genome shotgun (WGS) entry which is preliminary data.</text>
</comment>
<dbReference type="PANTHER" id="PTHR15073">
    <property type="entry name" value="MICROTUBULE-ASSOCIATED PROTEIN"/>
    <property type="match status" value="1"/>
</dbReference>
<organism evidence="7 8">
    <name type="scientific">Scleropages formosus</name>
    <name type="common">Asian bonytongue</name>
    <name type="synonym">Osteoglossum formosum</name>
    <dbReference type="NCBI Taxonomy" id="113540"/>
    <lineage>
        <taxon>Eukaryota</taxon>
        <taxon>Metazoa</taxon>
        <taxon>Chordata</taxon>
        <taxon>Craniata</taxon>
        <taxon>Vertebrata</taxon>
        <taxon>Euteleostomi</taxon>
        <taxon>Actinopterygii</taxon>
        <taxon>Neopterygii</taxon>
        <taxon>Teleostei</taxon>
        <taxon>Osteoglossocephala</taxon>
        <taxon>Osteoglossomorpha</taxon>
        <taxon>Osteoglossiformes</taxon>
        <taxon>Osteoglossidae</taxon>
        <taxon>Scleropages</taxon>
    </lineage>
</organism>
<feature type="compositionally biased region" description="Low complexity" evidence="6">
    <location>
        <begin position="264"/>
        <end position="277"/>
    </location>
</feature>
<accession>A0A0P7UKY5</accession>
<feature type="region of interest" description="Disordered" evidence="6">
    <location>
        <begin position="240"/>
        <end position="280"/>
    </location>
</feature>